<sequence>MARHAVISASITASRIAELPEPAQAWSLKDTRRKPRERNSERGVAHARPALRAGRNPPAPVRAGTGRGRQSRGGRVGYSRVGDGRLGDGIEAKATQEKKRGAKRSQGIEPQVPGVHAMRLRVVSMLRDGEVAVRGAGGPSQRVPGVMAARSQVAGRRLHKAGLSRCEPEVDVGNTTDEADPAMGQRVPTPSATPRHTLIRGKRPADEDWQSLHEAHCAGTMMRVT</sequence>
<gene>
    <name evidence="2" type="ORF">B2J93_6266</name>
</gene>
<dbReference type="AlphaFoldDB" id="A0A218ZDY2"/>
<evidence type="ECO:0000313" key="2">
    <source>
        <dbReference type="EMBL" id="OWP05942.1"/>
    </source>
</evidence>
<feature type="compositionally biased region" description="Basic and acidic residues" evidence="1">
    <location>
        <begin position="82"/>
        <end position="99"/>
    </location>
</feature>
<name>A0A218ZDY2_9HELO</name>
<keyword evidence="3" id="KW-1185">Reference proteome</keyword>
<dbReference type="InParanoid" id="A0A218ZDY2"/>
<evidence type="ECO:0000256" key="1">
    <source>
        <dbReference type="SAM" id="MobiDB-lite"/>
    </source>
</evidence>
<dbReference type="Proteomes" id="UP000242519">
    <property type="component" value="Unassembled WGS sequence"/>
</dbReference>
<feature type="region of interest" description="Disordered" evidence="1">
    <location>
        <begin position="168"/>
        <end position="197"/>
    </location>
</feature>
<protein>
    <submittedName>
        <fullName evidence="2">Uncharacterized protein</fullName>
    </submittedName>
</protein>
<accession>A0A218ZDY2</accession>
<organism evidence="2 3">
    <name type="scientific">Diplocarpon coronariae</name>
    <dbReference type="NCBI Taxonomy" id="2795749"/>
    <lineage>
        <taxon>Eukaryota</taxon>
        <taxon>Fungi</taxon>
        <taxon>Dikarya</taxon>
        <taxon>Ascomycota</taxon>
        <taxon>Pezizomycotina</taxon>
        <taxon>Leotiomycetes</taxon>
        <taxon>Helotiales</taxon>
        <taxon>Drepanopezizaceae</taxon>
        <taxon>Diplocarpon</taxon>
    </lineage>
</organism>
<feature type="region of interest" description="Disordered" evidence="1">
    <location>
        <begin position="1"/>
        <end position="108"/>
    </location>
</feature>
<comment type="caution">
    <text evidence="2">The sequence shown here is derived from an EMBL/GenBank/DDBJ whole genome shotgun (WGS) entry which is preliminary data.</text>
</comment>
<reference evidence="2 3" key="1">
    <citation type="submission" date="2017-04" db="EMBL/GenBank/DDBJ databases">
        <title>Draft genome sequence of Marssonina coronaria NL1: causal agent of apple blotch.</title>
        <authorList>
            <person name="Cheng Q."/>
        </authorList>
    </citation>
    <scope>NUCLEOTIDE SEQUENCE [LARGE SCALE GENOMIC DNA]</scope>
    <source>
        <strain evidence="2 3">NL1</strain>
    </source>
</reference>
<proteinExistence type="predicted"/>
<dbReference type="EMBL" id="MZNU01000059">
    <property type="protein sequence ID" value="OWP05942.1"/>
    <property type="molecule type" value="Genomic_DNA"/>
</dbReference>
<evidence type="ECO:0000313" key="3">
    <source>
        <dbReference type="Proteomes" id="UP000242519"/>
    </source>
</evidence>